<evidence type="ECO:0000313" key="1">
    <source>
        <dbReference type="EMBL" id="TQK95185.1"/>
    </source>
</evidence>
<gene>
    <name evidence="1" type="ORF">FB563_0052</name>
</gene>
<protein>
    <submittedName>
        <fullName evidence="1">Uncharacterized protein</fullName>
    </submittedName>
</protein>
<keyword evidence="2" id="KW-1185">Reference proteome</keyword>
<dbReference type="OrthoDB" id="157052at2"/>
<evidence type="ECO:0000313" key="2">
    <source>
        <dbReference type="Proteomes" id="UP000318103"/>
    </source>
</evidence>
<dbReference type="Pfam" id="PF21863">
    <property type="entry name" value="HTH_67"/>
    <property type="match status" value="1"/>
</dbReference>
<organism evidence="1 2">
    <name type="scientific">Streptomyces puniciscabiei</name>
    <dbReference type="NCBI Taxonomy" id="164348"/>
    <lineage>
        <taxon>Bacteria</taxon>
        <taxon>Bacillati</taxon>
        <taxon>Actinomycetota</taxon>
        <taxon>Actinomycetes</taxon>
        <taxon>Kitasatosporales</taxon>
        <taxon>Streptomycetaceae</taxon>
        <taxon>Streptomyces</taxon>
    </lineage>
</organism>
<name>A0A542U833_9ACTN</name>
<dbReference type="Gene3D" id="3.50.50.60">
    <property type="entry name" value="FAD/NAD(P)-binding domain"/>
    <property type="match status" value="1"/>
</dbReference>
<reference evidence="1 2" key="1">
    <citation type="submission" date="2019-06" db="EMBL/GenBank/DDBJ databases">
        <title>Sequencing the genomes of 1000 actinobacteria strains.</title>
        <authorList>
            <person name="Klenk H.-P."/>
        </authorList>
    </citation>
    <scope>NUCLEOTIDE SEQUENCE [LARGE SCALE GENOMIC DNA]</scope>
    <source>
        <strain evidence="1 2">DSM 41929</strain>
    </source>
</reference>
<sequence length="106" mass="11593">MCRSPAHTARAAREVVLTAGAIGSARLPLRSGVSTPRPQNALLSGRHPVYALREWRGDTHGALLASAGLTSSEASIVHNEWLGYTDDWDDWLSRSRGWIEQEIDEG</sequence>
<dbReference type="InterPro" id="IPR054058">
    <property type="entry name" value="HTH_67"/>
</dbReference>
<proteinExistence type="predicted"/>
<accession>A0A542U833</accession>
<dbReference type="InterPro" id="IPR036188">
    <property type="entry name" value="FAD/NAD-bd_sf"/>
</dbReference>
<dbReference type="Proteomes" id="UP000318103">
    <property type="component" value="Unassembled WGS sequence"/>
</dbReference>
<comment type="caution">
    <text evidence="1">The sequence shown here is derived from an EMBL/GenBank/DDBJ whole genome shotgun (WGS) entry which is preliminary data.</text>
</comment>
<dbReference type="RefSeq" id="WP_055709654.1">
    <property type="nucleotide sequence ID" value="NZ_JBPJFI010000001.1"/>
</dbReference>
<dbReference type="EMBL" id="VFNX01000001">
    <property type="protein sequence ID" value="TQK95185.1"/>
    <property type="molecule type" value="Genomic_DNA"/>
</dbReference>
<dbReference type="AlphaFoldDB" id="A0A542U833"/>